<name>A0ABM1XSX4_AEDAL</name>
<accession>A0ABM1XSX4</accession>
<dbReference type="InterPro" id="IPR018253">
    <property type="entry name" value="DnaJ_domain_CS"/>
</dbReference>
<dbReference type="RefSeq" id="XP_019547668.3">
    <property type="nucleotide sequence ID" value="XM_019692123.3"/>
</dbReference>
<reference evidence="4" key="1">
    <citation type="journal article" date="2015" name="Proc. Natl. Acad. Sci. U.S.A.">
        <title>Genome sequence of the Asian Tiger mosquito, Aedes albopictus, reveals insights into its biology, genetics, and evolution.</title>
        <authorList>
            <person name="Chen X.G."/>
            <person name="Jiang X."/>
            <person name="Gu J."/>
            <person name="Xu M."/>
            <person name="Wu Y."/>
            <person name="Deng Y."/>
            <person name="Zhang C."/>
            <person name="Bonizzoni M."/>
            <person name="Dermauw W."/>
            <person name="Vontas J."/>
            <person name="Armbruster P."/>
            <person name="Huang X."/>
            <person name="Yang Y."/>
            <person name="Zhang H."/>
            <person name="He W."/>
            <person name="Peng H."/>
            <person name="Liu Y."/>
            <person name="Wu K."/>
            <person name="Chen J."/>
            <person name="Lirakis M."/>
            <person name="Topalis P."/>
            <person name="Van Leeuwen T."/>
            <person name="Hall A.B."/>
            <person name="Jiang X."/>
            <person name="Thorpe C."/>
            <person name="Mueller R.L."/>
            <person name="Sun C."/>
            <person name="Waterhouse R.M."/>
            <person name="Yan G."/>
            <person name="Tu Z.J."/>
            <person name="Fang X."/>
            <person name="James A.A."/>
        </authorList>
    </citation>
    <scope>NUCLEOTIDE SEQUENCE [LARGE SCALE GENOMIC DNA]</scope>
    <source>
        <strain evidence="4">Foshan</strain>
    </source>
</reference>
<evidence type="ECO:0000259" key="2">
    <source>
        <dbReference type="PROSITE" id="PS50076"/>
    </source>
</evidence>
<dbReference type="InterPro" id="IPR056453">
    <property type="entry name" value="HTH_DNAJC9"/>
</dbReference>
<dbReference type="Proteomes" id="UP000069940">
    <property type="component" value="Unassembled WGS sequence"/>
</dbReference>
<dbReference type="InterPro" id="IPR052594">
    <property type="entry name" value="J_domain-containing_protein"/>
</dbReference>
<dbReference type="Gene3D" id="1.10.287.110">
    <property type="entry name" value="DnaJ domain"/>
    <property type="match status" value="1"/>
</dbReference>
<reference evidence="3" key="2">
    <citation type="submission" date="2025-05" db="UniProtKB">
        <authorList>
            <consortium name="EnsemblMetazoa"/>
        </authorList>
    </citation>
    <scope>IDENTIFICATION</scope>
    <source>
        <strain evidence="3">Foshan</strain>
    </source>
</reference>
<dbReference type="PANTHER" id="PTHR44144">
    <property type="entry name" value="DNAJ HOMOLOG SUBFAMILY C MEMBER 9"/>
    <property type="match status" value="1"/>
</dbReference>
<dbReference type="PANTHER" id="PTHR44144:SF1">
    <property type="entry name" value="DNAJ HOMOLOG SUBFAMILY C MEMBER 9"/>
    <property type="match status" value="1"/>
</dbReference>
<dbReference type="EnsemblMetazoa" id="AALFPA23_002538.R2421">
    <property type="protein sequence ID" value="AALFPA23_002538.P2421"/>
    <property type="gene ID" value="AALFPA23_002538"/>
</dbReference>
<dbReference type="SMART" id="SM00271">
    <property type="entry name" value="DnaJ"/>
    <property type="match status" value="1"/>
</dbReference>
<keyword evidence="4" id="KW-1185">Reference proteome</keyword>
<feature type="domain" description="J" evidence="2">
    <location>
        <begin position="16"/>
        <end position="83"/>
    </location>
</feature>
<evidence type="ECO:0000313" key="4">
    <source>
        <dbReference type="Proteomes" id="UP000069940"/>
    </source>
</evidence>
<proteinExistence type="predicted"/>
<dbReference type="Pfam" id="PF23302">
    <property type="entry name" value="HTH_DNAJC9"/>
    <property type="match status" value="1"/>
</dbReference>
<dbReference type="CDD" id="cd06257">
    <property type="entry name" value="DnaJ"/>
    <property type="match status" value="1"/>
</dbReference>
<dbReference type="SUPFAM" id="SSF46565">
    <property type="entry name" value="Chaperone J-domain"/>
    <property type="match status" value="1"/>
</dbReference>
<evidence type="ECO:0000313" key="3">
    <source>
        <dbReference type="EnsemblMetazoa" id="AALFPA23_002538.P2421"/>
    </source>
</evidence>
<dbReference type="PROSITE" id="PS00636">
    <property type="entry name" value="DNAJ_1"/>
    <property type="match status" value="1"/>
</dbReference>
<dbReference type="GeneID" id="109417979"/>
<sequence length="250" mass="28815">MPSTLDLGERFFGSRDVYEIFKVNKNAQEGEIKKAYYKLSLKVHPDRVSPNEKAEATEKFKVLSKIYSVLSDQDKRALYDEQGLIDDDDDPAADVKWMAMWQKFFKPITTDDIEDFEKAYVGSELERKDIKEAYLGGKGCLDYMSQYVPYMGVKSEPRIIEAVQSMIAAGEVPEYKAFTEEPKEKRNRRHRRETKELKEAKALKRKLDTRKASNSGGGSLEQQIAQRRSEREQGFNSLLDRLAAKYGNEK</sequence>
<organism evidence="3 4">
    <name type="scientific">Aedes albopictus</name>
    <name type="common">Asian tiger mosquito</name>
    <name type="synonym">Stegomyia albopicta</name>
    <dbReference type="NCBI Taxonomy" id="7160"/>
    <lineage>
        <taxon>Eukaryota</taxon>
        <taxon>Metazoa</taxon>
        <taxon>Ecdysozoa</taxon>
        <taxon>Arthropoda</taxon>
        <taxon>Hexapoda</taxon>
        <taxon>Insecta</taxon>
        <taxon>Pterygota</taxon>
        <taxon>Neoptera</taxon>
        <taxon>Endopterygota</taxon>
        <taxon>Diptera</taxon>
        <taxon>Nematocera</taxon>
        <taxon>Culicoidea</taxon>
        <taxon>Culicidae</taxon>
        <taxon>Culicinae</taxon>
        <taxon>Aedini</taxon>
        <taxon>Aedes</taxon>
        <taxon>Stegomyia</taxon>
    </lineage>
</organism>
<dbReference type="InterPro" id="IPR001623">
    <property type="entry name" value="DnaJ_domain"/>
</dbReference>
<protein>
    <recommendedName>
        <fullName evidence="2">J domain-containing protein</fullName>
    </recommendedName>
</protein>
<dbReference type="PROSITE" id="PS50076">
    <property type="entry name" value="DNAJ_2"/>
    <property type="match status" value="1"/>
</dbReference>
<evidence type="ECO:0000256" key="1">
    <source>
        <dbReference type="SAM" id="MobiDB-lite"/>
    </source>
</evidence>
<feature type="region of interest" description="Disordered" evidence="1">
    <location>
        <begin position="180"/>
        <end position="236"/>
    </location>
</feature>
<dbReference type="InterPro" id="IPR036869">
    <property type="entry name" value="J_dom_sf"/>
</dbReference>
<dbReference type="PRINTS" id="PR00625">
    <property type="entry name" value="JDOMAIN"/>
</dbReference>
<dbReference type="Pfam" id="PF00226">
    <property type="entry name" value="DnaJ"/>
    <property type="match status" value="1"/>
</dbReference>
<feature type="compositionally biased region" description="Basic and acidic residues" evidence="1">
    <location>
        <begin position="193"/>
        <end position="211"/>
    </location>
</feature>